<sequence length="90" mass="10075">MIGVIVCVKLAHFRTLPINFCSISNPRPFNLDVSVSRRASFFGSKMARTGVFVNMSFTSSIALVSGIYGSPSTYFHPMLSHLYKFYSQQN</sequence>
<name>A0A0K2U730_LEPSM</name>
<dbReference type="EMBL" id="HACA01016376">
    <property type="protein sequence ID" value="CDW33737.1"/>
    <property type="molecule type" value="Transcribed_RNA"/>
</dbReference>
<keyword evidence="1" id="KW-0812">Transmembrane</keyword>
<accession>A0A0K2U730</accession>
<keyword evidence="1" id="KW-0472">Membrane</keyword>
<reference evidence="2" key="1">
    <citation type="submission" date="2014-05" db="EMBL/GenBank/DDBJ databases">
        <authorList>
            <person name="Chronopoulou M."/>
        </authorList>
    </citation>
    <scope>NUCLEOTIDE SEQUENCE</scope>
    <source>
        <tissue evidence="2">Whole organism</tissue>
    </source>
</reference>
<feature type="transmembrane region" description="Helical" evidence="1">
    <location>
        <begin position="46"/>
        <end position="68"/>
    </location>
</feature>
<protein>
    <submittedName>
        <fullName evidence="2">Uncharacterized protein</fullName>
    </submittedName>
</protein>
<keyword evidence="1" id="KW-1133">Transmembrane helix</keyword>
<evidence type="ECO:0000313" key="2">
    <source>
        <dbReference type="EMBL" id="CDW33737.1"/>
    </source>
</evidence>
<dbReference type="AlphaFoldDB" id="A0A0K2U730"/>
<proteinExistence type="predicted"/>
<evidence type="ECO:0000256" key="1">
    <source>
        <dbReference type="SAM" id="Phobius"/>
    </source>
</evidence>
<organism evidence="2">
    <name type="scientific">Lepeophtheirus salmonis</name>
    <name type="common">Salmon louse</name>
    <name type="synonym">Caligus salmonis</name>
    <dbReference type="NCBI Taxonomy" id="72036"/>
    <lineage>
        <taxon>Eukaryota</taxon>
        <taxon>Metazoa</taxon>
        <taxon>Ecdysozoa</taxon>
        <taxon>Arthropoda</taxon>
        <taxon>Crustacea</taxon>
        <taxon>Multicrustacea</taxon>
        <taxon>Hexanauplia</taxon>
        <taxon>Copepoda</taxon>
        <taxon>Siphonostomatoida</taxon>
        <taxon>Caligidae</taxon>
        <taxon>Lepeophtheirus</taxon>
    </lineage>
</organism>